<dbReference type="Proteomes" id="UP000706039">
    <property type="component" value="Unassembled WGS sequence"/>
</dbReference>
<name>A0ABS7PH71_9SPHN</name>
<proteinExistence type="predicted"/>
<protein>
    <submittedName>
        <fullName evidence="1">Uncharacterized protein</fullName>
    </submittedName>
</protein>
<organism evidence="1 2">
    <name type="scientific">Sphingomonas colocasiae</name>
    <dbReference type="NCBI Taxonomy" id="1848973"/>
    <lineage>
        <taxon>Bacteria</taxon>
        <taxon>Pseudomonadati</taxon>
        <taxon>Pseudomonadota</taxon>
        <taxon>Alphaproteobacteria</taxon>
        <taxon>Sphingomonadales</taxon>
        <taxon>Sphingomonadaceae</taxon>
        <taxon>Sphingomonas</taxon>
    </lineage>
</organism>
<gene>
    <name evidence="1" type="ORF">K7G82_00010</name>
</gene>
<sequence>MTADKHRQVPALTVNQWLPGWEKIDFDPEEHRAKPAQHFYLFSLPARELRSLSGIARRMAKDAAPRTEDLGIQRQHDPERSEEIGRFVEYGFPWSTLSDARP</sequence>
<dbReference type="RefSeq" id="WP_222987779.1">
    <property type="nucleotide sequence ID" value="NZ_JAINVV010000001.1"/>
</dbReference>
<reference evidence="1 2" key="1">
    <citation type="submission" date="2021-08" db="EMBL/GenBank/DDBJ databases">
        <authorList>
            <person name="Tuo L."/>
        </authorList>
    </citation>
    <scope>NUCLEOTIDE SEQUENCE [LARGE SCALE GENOMIC DNA]</scope>
    <source>
        <strain evidence="1 2">JCM 31229</strain>
    </source>
</reference>
<keyword evidence="2" id="KW-1185">Reference proteome</keyword>
<comment type="caution">
    <text evidence="1">The sequence shown here is derived from an EMBL/GenBank/DDBJ whole genome shotgun (WGS) entry which is preliminary data.</text>
</comment>
<evidence type="ECO:0000313" key="2">
    <source>
        <dbReference type="Proteomes" id="UP000706039"/>
    </source>
</evidence>
<dbReference type="EMBL" id="JAINVV010000001">
    <property type="protein sequence ID" value="MBY8820655.1"/>
    <property type="molecule type" value="Genomic_DNA"/>
</dbReference>
<accession>A0ABS7PH71</accession>
<evidence type="ECO:0000313" key="1">
    <source>
        <dbReference type="EMBL" id="MBY8820655.1"/>
    </source>
</evidence>